<accession>A0A9P8TEM2</accession>
<evidence type="ECO:0000313" key="6">
    <source>
        <dbReference type="EMBL" id="KAH3675546.1"/>
    </source>
</evidence>
<dbReference type="PANTHER" id="PTHR12649">
    <property type="entry name" value="PEPTIDYL-TRNA HYDROLASE 2"/>
    <property type="match status" value="1"/>
</dbReference>
<dbReference type="EC" id="3.1.1.29" evidence="1"/>
<dbReference type="InterPro" id="IPR023476">
    <property type="entry name" value="Pep_tRNA_hydro_II_dom_sf"/>
</dbReference>
<name>A0A9P8TEM2_9ASCO</name>
<evidence type="ECO:0000256" key="4">
    <source>
        <dbReference type="ARBA" id="ARBA00048707"/>
    </source>
</evidence>
<dbReference type="NCBIfam" id="NF003314">
    <property type="entry name" value="PRK04322.1"/>
    <property type="match status" value="1"/>
</dbReference>
<dbReference type="Pfam" id="PF01981">
    <property type="entry name" value="PTH2"/>
    <property type="match status" value="1"/>
</dbReference>
<evidence type="ECO:0000313" key="7">
    <source>
        <dbReference type="Proteomes" id="UP000769528"/>
    </source>
</evidence>
<evidence type="ECO:0000256" key="2">
    <source>
        <dbReference type="ARBA" id="ARBA00022801"/>
    </source>
</evidence>
<feature type="region of interest" description="Disordered" evidence="5">
    <location>
        <begin position="23"/>
        <end position="54"/>
    </location>
</feature>
<protein>
    <recommendedName>
        <fullName evidence="1">peptidyl-tRNA hydrolase</fullName>
        <ecNumber evidence="1">3.1.1.29</ecNumber>
    </recommendedName>
</protein>
<keyword evidence="2" id="KW-0378">Hydrolase</keyword>
<dbReference type="GO" id="GO:0005829">
    <property type="term" value="C:cytosol"/>
    <property type="evidence" value="ECO:0007669"/>
    <property type="project" value="TreeGrafter"/>
</dbReference>
<comment type="catalytic activity">
    <reaction evidence="4">
        <text>an N-acyl-L-alpha-aminoacyl-tRNA + H2O = an N-acyl-L-amino acid + a tRNA + H(+)</text>
        <dbReference type="Rhea" id="RHEA:54448"/>
        <dbReference type="Rhea" id="RHEA-COMP:10123"/>
        <dbReference type="Rhea" id="RHEA-COMP:13883"/>
        <dbReference type="ChEBI" id="CHEBI:15377"/>
        <dbReference type="ChEBI" id="CHEBI:15378"/>
        <dbReference type="ChEBI" id="CHEBI:59874"/>
        <dbReference type="ChEBI" id="CHEBI:78442"/>
        <dbReference type="ChEBI" id="CHEBI:138191"/>
        <dbReference type="EC" id="3.1.1.29"/>
    </reaction>
</comment>
<reference evidence="6" key="2">
    <citation type="submission" date="2021-01" db="EMBL/GenBank/DDBJ databases">
        <authorList>
            <person name="Schikora-Tamarit M.A."/>
        </authorList>
    </citation>
    <scope>NUCLEOTIDE SEQUENCE</scope>
    <source>
        <strain evidence="6">CBS6341</strain>
    </source>
</reference>
<dbReference type="FunFam" id="3.40.1490.10:FF:000001">
    <property type="entry name" value="Peptidyl-tRNA hydrolase 2"/>
    <property type="match status" value="1"/>
</dbReference>
<dbReference type="AlphaFoldDB" id="A0A9P8TEM2"/>
<dbReference type="NCBIfam" id="TIGR00283">
    <property type="entry name" value="arch_pth2"/>
    <property type="match status" value="1"/>
</dbReference>
<dbReference type="PANTHER" id="PTHR12649:SF11">
    <property type="entry name" value="PEPTIDYL-TRNA HYDROLASE 2, MITOCHONDRIAL"/>
    <property type="match status" value="1"/>
</dbReference>
<comment type="caution">
    <text evidence="6">The sequence shown here is derived from an EMBL/GenBank/DDBJ whole genome shotgun (WGS) entry which is preliminary data.</text>
</comment>
<dbReference type="InterPro" id="IPR002833">
    <property type="entry name" value="PTH2"/>
</dbReference>
<dbReference type="GO" id="GO:0004045">
    <property type="term" value="F:peptidyl-tRNA hydrolase activity"/>
    <property type="evidence" value="ECO:0007669"/>
    <property type="project" value="UniProtKB-EC"/>
</dbReference>
<dbReference type="OrthoDB" id="1733656at2759"/>
<comment type="similarity">
    <text evidence="3">Belongs to the PTH2 family.</text>
</comment>
<dbReference type="CDD" id="cd02430">
    <property type="entry name" value="PTH2"/>
    <property type="match status" value="1"/>
</dbReference>
<dbReference type="Gene3D" id="3.40.1490.10">
    <property type="entry name" value="Bit1"/>
    <property type="match status" value="1"/>
</dbReference>
<sequence>MSSNTIQLISACTVSLITESDSLSNTSSNSSSSSNFTNSPEFESSELEYEDESSEEEDYLVNSKSLNNIPGETKMALIIRTDLKMTKGKVAAQCAHAALGSYKLMSLNGSESENLELLKRWESHGQAKITLQCKSKDDLDLLFAKAISLNINSYLVRDAGRTQIEPGSVTVLALGPAPKNILDQVTGDLKLY</sequence>
<evidence type="ECO:0000256" key="1">
    <source>
        <dbReference type="ARBA" id="ARBA00013260"/>
    </source>
</evidence>
<evidence type="ECO:0000256" key="3">
    <source>
        <dbReference type="ARBA" id="ARBA00038050"/>
    </source>
</evidence>
<proteinExistence type="inferred from homology"/>
<reference evidence="6" key="1">
    <citation type="journal article" date="2021" name="Open Biol.">
        <title>Shared evolutionary footprints suggest mitochondrial oxidative damage underlies multiple complex I losses in fungi.</title>
        <authorList>
            <person name="Schikora-Tamarit M.A."/>
            <person name="Marcet-Houben M."/>
            <person name="Nosek J."/>
            <person name="Gabaldon T."/>
        </authorList>
    </citation>
    <scope>NUCLEOTIDE SEQUENCE</scope>
    <source>
        <strain evidence="6">CBS6341</strain>
    </source>
</reference>
<feature type="compositionally biased region" description="Acidic residues" evidence="5">
    <location>
        <begin position="43"/>
        <end position="54"/>
    </location>
</feature>
<dbReference type="EMBL" id="JAEUBF010000753">
    <property type="protein sequence ID" value="KAH3675546.1"/>
    <property type="molecule type" value="Genomic_DNA"/>
</dbReference>
<gene>
    <name evidence="6" type="ORF">WICMUC_002635</name>
</gene>
<evidence type="ECO:0000256" key="5">
    <source>
        <dbReference type="SAM" id="MobiDB-lite"/>
    </source>
</evidence>
<dbReference type="SUPFAM" id="SSF102462">
    <property type="entry name" value="Peptidyl-tRNA hydrolase II"/>
    <property type="match status" value="1"/>
</dbReference>
<dbReference type="Proteomes" id="UP000769528">
    <property type="component" value="Unassembled WGS sequence"/>
</dbReference>
<keyword evidence="7" id="KW-1185">Reference proteome</keyword>
<feature type="compositionally biased region" description="Low complexity" evidence="5">
    <location>
        <begin position="23"/>
        <end position="42"/>
    </location>
</feature>
<organism evidence="6 7">
    <name type="scientific">Wickerhamomyces mucosus</name>
    <dbReference type="NCBI Taxonomy" id="1378264"/>
    <lineage>
        <taxon>Eukaryota</taxon>
        <taxon>Fungi</taxon>
        <taxon>Dikarya</taxon>
        <taxon>Ascomycota</taxon>
        <taxon>Saccharomycotina</taxon>
        <taxon>Saccharomycetes</taxon>
        <taxon>Phaffomycetales</taxon>
        <taxon>Wickerhamomycetaceae</taxon>
        <taxon>Wickerhamomyces</taxon>
    </lineage>
</organism>